<dbReference type="PANTHER" id="PTHR21152">
    <property type="entry name" value="AMINOTRANSFERASE CLASS V"/>
    <property type="match status" value="1"/>
</dbReference>
<keyword evidence="4 11" id="KW-0808">Transferase</keyword>
<dbReference type="Gene3D" id="3.90.1150.10">
    <property type="entry name" value="Aspartate Aminotransferase, domain 1"/>
    <property type="match status" value="1"/>
</dbReference>
<dbReference type="EMBL" id="SOJK01000282">
    <property type="protein sequence ID" value="TET43199.1"/>
    <property type="molecule type" value="Genomic_DNA"/>
</dbReference>
<keyword evidence="5 7" id="KW-0663">Pyridoxal phosphate</keyword>
<name>A0A523ULD9_UNCAE</name>
<dbReference type="FunFam" id="3.90.1150.10:FF:000031">
    <property type="entry name" value="Serine--glyoxylate aminotransferase"/>
    <property type="match status" value="1"/>
</dbReference>
<evidence type="ECO:0000256" key="3">
    <source>
        <dbReference type="ARBA" id="ARBA00022576"/>
    </source>
</evidence>
<dbReference type="PANTHER" id="PTHR21152:SF40">
    <property type="entry name" value="ALANINE--GLYOXYLATE AMINOTRANSFERASE"/>
    <property type="match status" value="1"/>
</dbReference>
<gene>
    <name evidence="11" type="ORF">E3J59_06805</name>
</gene>
<evidence type="ECO:0000256" key="9">
    <source>
        <dbReference type="RuleBase" id="RU004504"/>
    </source>
</evidence>
<dbReference type="InterPro" id="IPR020578">
    <property type="entry name" value="Aminotrans_V_PyrdxlP_BS"/>
</dbReference>
<dbReference type="SUPFAM" id="SSF53383">
    <property type="entry name" value="PLP-dependent transferases"/>
    <property type="match status" value="1"/>
</dbReference>
<evidence type="ECO:0000256" key="5">
    <source>
        <dbReference type="ARBA" id="ARBA00022898"/>
    </source>
</evidence>
<dbReference type="PROSITE" id="PS00595">
    <property type="entry name" value="AA_TRANSFER_CLASS_5"/>
    <property type="match status" value="1"/>
</dbReference>
<dbReference type="InterPro" id="IPR015424">
    <property type="entry name" value="PyrdxlP-dep_Trfase"/>
</dbReference>
<evidence type="ECO:0000256" key="1">
    <source>
        <dbReference type="ARBA" id="ARBA00001933"/>
    </source>
</evidence>
<evidence type="ECO:0000256" key="8">
    <source>
        <dbReference type="RuleBase" id="RU004075"/>
    </source>
</evidence>
<evidence type="ECO:0000313" key="12">
    <source>
        <dbReference type="Proteomes" id="UP000320679"/>
    </source>
</evidence>
<organism evidence="11 12">
    <name type="scientific">Aerophobetes bacterium</name>
    <dbReference type="NCBI Taxonomy" id="2030807"/>
    <lineage>
        <taxon>Bacteria</taxon>
        <taxon>Candidatus Aerophobota</taxon>
    </lineage>
</organism>
<evidence type="ECO:0000256" key="4">
    <source>
        <dbReference type="ARBA" id="ARBA00022679"/>
    </source>
</evidence>
<dbReference type="Pfam" id="PF00266">
    <property type="entry name" value="Aminotran_5"/>
    <property type="match status" value="1"/>
</dbReference>
<dbReference type="InterPro" id="IPR015421">
    <property type="entry name" value="PyrdxlP-dep_Trfase_major"/>
</dbReference>
<evidence type="ECO:0000313" key="11">
    <source>
        <dbReference type="EMBL" id="TET43199.1"/>
    </source>
</evidence>
<dbReference type="Proteomes" id="UP000320679">
    <property type="component" value="Unassembled WGS sequence"/>
</dbReference>
<dbReference type="InterPro" id="IPR024169">
    <property type="entry name" value="SP_NH2Trfase/AEP_transaminase"/>
</dbReference>
<evidence type="ECO:0000256" key="6">
    <source>
        <dbReference type="PIRSR" id="PIRSR000524-1"/>
    </source>
</evidence>
<feature type="modified residue" description="N6-(pyridoxal phosphate)lysine" evidence="7">
    <location>
        <position position="197"/>
    </location>
</feature>
<dbReference type="GO" id="GO:0019265">
    <property type="term" value="P:glycine biosynthetic process, by transamination of glyoxylate"/>
    <property type="evidence" value="ECO:0007669"/>
    <property type="project" value="TreeGrafter"/>
</dbReference>
<reference evidence="11 12" key="1">
    <citation type="submission" date="2019-03" db="EMBL/GenBank/DDBJ databases">
        <title>Metabolic potential of uncultured bacteria and archaea associated with petroleum seepage in deep-sea sediments.</title>
        <authorList>
            <person name="Dong X."/>
            <person name="Hubert C."/>
        </authorList>
    </citation>
    <scope>NUCLEOTIDE SEQUENCE [LARGE SCALE GENOMIC DNA]</scope>
    <source>
        <strain evidence="11">E29_bin78</strain>
    </source>
</reference>
<accession>A0A523ULD9</accession>
<evidence type="ECO:0000256" key="7">
    <source>
        <dbReference type="PIRSR" id="PIRSR000524-50"/>
    </source>
</evidence>
<keyword evidence="3 11" id="KW-0032">Aminotransferase</keyword>
<dbReference type="GO" id="GO:0008453">
    <property type="term" value="F:alanine-glyoxylate transaminase activity"/>
    <property type="evidence" value="ECO:0007669"/>
    <property type="project" value="TreeGrafter"/>
</dbReference>
<sequence length="388" mass="42611">MPEWKEKGLKQRLFTPGPTPLPEDVKLSQAREIIHHRTNQFKQVFQEVEEGLKYVFQTNNDVFLFTSSGTGAMEATVANLLSPEDEVLVISGGKFGERWTEIIKAFGGKVTLLDNEWGKGVDPLLVEKKISQNPEIKAVFTQLVETSTGVAYDIETLGNILEGTPAVLVVDAISGLCAQPLHTDKWRVDAVIGGSQKALMIPPGLAFVAISEKAWKLVESSTSPKYYWDFRKARNALAKFQTPYTPAVSLICALRDSLRLLKKEGLEKVVKRHAELAQATREAILAMGLKIFGENPSNVVTSVALPPQIDEKKLRKLMQARFGVQVAGGQDSLAGKIIRIAHLGWMDASDIIVVISALEMALLELGYSVELGEGLRAAEEVFGEFRGV</sequence>
<dbReference type="InterPro" id="IPR000192">
    <property type="entry name" value="Aminotrans_V_dom"/>
</dbReference>
<dbReference type="Gene3D" id="3.40.640.10">
    <property type="entry name" value="Type I PLP-dependent aspartate aminotransferase-like (Major domain)"/>
    <property type="match status" value="1"/>
</dbReference>
<dbReference type="InterPro" id="IPR015422">
    <property type="entry name" value="PyrdxlP-dep_Trfase_small"/>
</dbReference>
<comment type="similarity">
    <text evidence="2 8">Belongs to the class-V pyridoxal-phosphate-dependent aminotransferase family.</text>
</comment>
<feature type="binding site" evidence="6">
    <location>
        <position position="339"/>
    </location>
    <ligand>
        <name>substrate</name>
    </ligand>
</feature>
<protein>
    <submittedName>
        <fullName evidence="11">Alanine--glyoxylate aminotransferase family protein</fullName>
    </submittedName>
</protein>
<comment type="cofactor">
    <cofactor evidence="1 7 9">
        <name>pyridoxal 5'-phosphate</name>
        <dbReference type="ChEBI" id="CHEBI:597326"/>
    </cofactor>
</comment>
<dbReference type="PIRSF" id="PIRSF000524">
    <property type="entry name" value="SPT"/>
    <property type="match status" value="1"/>
</dbReference>
<feature type="domain" description="Aminotransferase class V" evidence="10">
    <location>
        <begin position="33"/>
        <end position="333"/>
    </location>
</feature>
<proteinExistence type="inferred from homology"/>
<dbReference type="AlphaFoldDB" id="A0A523ULD9"/>
<dbReference type="FunFam" id="3.40.640.10:FF:000027">
    <property type="entry name" value="Serine--pyruvate aminotransferase, mitochondrial"/>
    <property type="match status" value="1"/>
</dbReference>
<dbReference type="GO" id="GO:0004760">
    <property type="term" value="F:L-serine-pyruvate transaminase activity"/>
    <property type="evidence" value="ECO:0007669"/>
    <property type="project" value="TreeGrafter"/>
</dbReference>
<comment type="caution">
    <text evidence="11">The sequence shown here is derived from an EMBL/GenBank/DDBJ whole genome shotgun (WGS) entry which is preliminary data.</text>
</comment>
<evidence type="ECO:0000256" key="2">
    <source>
        <dbReference type="ARBA" id="ARBA00009236"/>
    </source>
</evidence>
<evidence type="ECO:0000259" key="10">
    <source>
        <dbReference type="Pfam" id="PF00266"/>
    </source>
</evidence>